<dbReference type="Pfam" id="PF07670">
    <property type="entry name" value="Gate"/>
    <property type="match status" value="2"/>
</dbReference>
<evidence type="ECO:0000256" key="5">
    <source>
        <dbReference type="ARBA" id="ARBA00022692"/>
    </source>
</evidence>
<gene>
    <name evidence="15" type="primary">feoB</name>
    <name evidence="15" type="ORF">QU605_01275</name>
</gene>
<dbReference type="InterPro" id="IPR050860">
    <property type="entry name" value="FeoB_GTPase"/>
</dbReference>
<feature type="domain" description="FeoB-type G" evidence="14">
    <location>
        <begin position="4"/>
        <end position="171"/>
    </location>
</feature>
<evidence type="ECO:0000256" key="8">
    <source>
        <dbReference type="ARBA" id="ARBA00023004"/>
    </source>
</evidence>
<evidence type="ECO:0000256" key="13">
    <source>
        <dbReference type="RuleBase" id="RU362098"/>
    </source>
</evidence>
<keyword evidence="7 13" id="KW-1133">Transmembrane helix</keyword>
<keyword evidence="16" id="KW-1185">Reference proteome</keyword>
<evidence type="ECO:0000256" key="1">
    <source>
        <dbReference type="ARBA" id="ARBA00004651"/>
    </source>
</evidence>
<dbReference type="PANTHER" id="PTHR43185">
    <property type="entry name" value="FERROUS IRON TRANSPORT PROTEIN B"/>
    <property type="match status" value="1"/>
</dbReference>
<dbReference type="Proteomes" id="UP001174839">
    <property type="component" value="Unassembled WGS sequence"/>
</dbReference>
<evidence type="ECO:0000256" key="11">
    <source>
        <dbReference type="ARBA" id="ARBA00023136"/>
    </source>
</evidence>
<feature type="transmembrane region" description="Helical" evidence="13">
    <location>
        <begin position="279"/>
        <end position="297"/>
    </location>
</feature>
<keyword evidence="6" id="KW-0547">Nucleotide-binding</keyword>
<evidence type="ECO:0000313" key="16">
    <source>
        <dbReference type="Proteomes" id="UP001174839"/>
    </source>
</evidence>
<evidence type="ECO:0000256" key="9">
    <source>
        <dbReference type="ARBA" id="ARBA00023065"/>
    </source>
</evidence>
<dbReference type="InterPro" id="IPR027417">
    <property type="entry name" value="P-loop_NTPase"/>
</dbReference>
<evidence type="ECO:0000256" key="12">
    <source>
        <dbReference type="NCBIfam" id="TIGR00437"/>
    </source>
</evidence>
<dbReference type="PANTHER" id="PTHR43185:SF1">
    <property type="entry name" value="FE(2+) TRANSPORTER FEOB"/>
    <property type="match status" value="1"/>
</dbReference>
<dbReference type="InterPro" id="IPR011640">
    <property type="entry name" value="Fe2_transport_prot_B_C"/>
</dbReference>
<feature type="transmembrane region" description="Helical" evidence="13">
    <location>
        <begin position="379"/>
        <end position="401"/>
    </location>
</feature>
<evidence type="ECO:0000259" key="14">
    <source>
        <dbReference type="PROSITE" id="PS51711"/>
    </source>
</evidence>
<name>A0ABT7WB05_9FLAO</name>
<dbReference type="InterPro" id="IPR006073">
    <property type="entry name" value="GTP-bd"/>
</dbReference>
<evidence type="ECO:0000256" key="7">
    <source>
        <dbReference type="ARBA" id="ARBA00022989"/>
    </source>
</evidence>
<comment type="similarity">
    <text evidence="13">Belongs to the TRAFAC class TrmE-Era-EngA-EngB-Septin-like GTPase superfamily. FeoB GTPase (TC 9.A.8) family.</text>
</comment>
<dbReference type="Pfam" id="PF07664">
    <property type="entry name" value="FeoB_C"/>
    <property type="match status" value="1"/>
</dbReference>
<dbReference type="EMBL" id="JAUDUY010000001">
    <property type="protein sequence ID" value="MDM9630083.1"/>
    <property type="molecule type" value="Genomic_DNA"/>
</dbReference>
<comment type="function">
    <text evidence="13">Probable transporter of a GTP-driven Fe(2+) uptake system.</text>
</comment>
<organism evidence="15 16">
    <name type="scientific">Robiginitalea aurantiaca</name>
    <dbReference type="NCBI Taxonomy" id="3056915"/>
    <lineage>
        <taxon>Bacteria</taxon>
        <taxon>Pseudomonadati</taxon>
        <taxon>Bacteroidota</taxon>
        <taxon>Flavobacteriia</taxon>
        <taxon>Flavobacteriales</taxon>
        <taxon>Flavobacteriaceae</taxon>
        <taxon>Robiginitalea</taxon>
    </lineage>
</organism>
<accession>A0ABT7WB05</accession>
<dbReference type="InterPro" id="IPR003373">
    <property type="entry name" value="Fe2_transport_prot-B"/>
</dbReference>
<keyword evidence="5 13" id="KW-0812">Transmembrane</keyword>
<dbReference type="Pfam" id="PF02421">
    <property type="entry name" value="FeoB_N"/>
    <property type="match status" value="1"/>
</dbReference>
<sequence length="744" mass="83091">MSKDIKVALIGNPNTGKTSVFNTLTGLKQKVGNYPGITVEKKIGLCKLSRGVKAHILDLPGTYSLNTTSLDESVAVELLLNKNAPDFPDVAVVVSDVENLKRNLLLFTQIKDLKIPSILAINMADRMDYKGISLDIPKMEKLLNTKIALLSTRKNTGIEELKTLIEKYKELPKSENLDISVIDPSYFKRLKNAFPGEDLYKLWVVITQDVNFTPLDKKDIQSQSPFEIKSGAELKRLQHKETILRYQYINGILKETYSVDRQAAKGWRAGLDKILTHKIFGYLIFFVILLTIFQAIYDWSSVPMDFIDEQFAAASEWVKNTLPPGVFTNLIAEGVVAGIGGIVIFIPQIAFLFFFIAILEESGYMSRVVFLMDRLMRPFGLSGKSVVPLISGTACAIPAVMATRNIENWKERLITILVVPFTTCSARLPVYLIIIALVIPEGRLMGLSYQALTLMSLYLLGFAASILAAKVLHQILKVRSRSFFMVEMPNYKWPLWKNVFYTVVEKTKSFVYGAGKIILAISIVLWFLGSNGFSDEFKNAEQIVTERVAQEGLSPNSQAFVSNKLEEFTATMPMNITADGSLTPSAAVQDSLSILQADLRTRVINQEIASYRLEHSFIGKMGKFIEPVVRPLGYDWKIGIAVLTSFAAREVFVGTLATIYSVGNDEEETIKNRMSAEVKADGQPLFNLASGVSLMLFYAFAMQCMSTLAIVKRETNSWKWPLLQLGFMTIIAYLTALTAYQLLS</sequence>
<dbReference type="CDD" id="cd01879">
    <property type="entry name" value="FeoB"/>
    <property type="match status" value="1"/>
</dbReference>
<dbReference type="InterPro" id="IPR030389">
    <property type="entry name" value="G_FEOB_dom"/>
</dbReference>
<comment type="caution">
    <text evidence="15">The sequence shown here is derived from an EMBL/GenBank/DDBJ whole genome shotgun (WGS) entry which is preliminary data.</text>
</comment>
<evidence type="ECO:0000256" key="10">
    <source>
        <dbReference type="ARBA" id="ARBA00023134"/>
    </source>
</evidence>
<keyword evidence="3" id="KW-1003">Cell membrane</keyword>
<dbReference type="SUPFAM" id="SSF52540">
    <property type="entry name" value="P-loop containing nucleoside triphosphate hydrolases"/>
    <property type="match status" value="1"/>
</dbReference>
<feature type="transmembrane region" description="Helical" evidence="13">
    <location>
        <begin position="682"/>
        <end position="701"/>
    </location>
</feature>
<keyword evidence="4 13" id="KW-0410">Iron transport</keyword>
<reference evidence="15" key="1">
    <citation type="submission" date="2023-06" db="EMBL/GenBank/DDBJ databases">
        <title>Robiginitalea aurantiacus sp. nov. and Algoriphagus sediminis sp. nov., isolated from coastal sediment.</title>
        <authorList>
            <person name="Zhou Z.Y."/>
            <person name="An J."/>
            <person name="Jia Y.W."/>
            <person name="Du Z.J."/>
        </authorList>
    </citation>
    <scope>NUCLEOTIDE SEQUENCE</scope>
    <source>
        <strain evidence="15">M39</strain>
    </source>
</reference>
<keyword evidence="11 13" id="KW-0472">Membrane</keyword>
<dbReference type="PRINTS" id="PR00326">
    <property type="entry name" value="GTP1OBG"/>
</dbReference>
<keyword evidence="9" id="KW-0406">Ion transport</keyword>
<evidence type="ECO:0000313" key="15">
    <source>
        <dbReference type="EMBL" id="MDM9630083.1"/>
    </source>
</evidence>
<evidence type="ECO:0000256" key="2">
    <source>
        <dbReference type="ARBA" id="ARBA00022448"/>
    </source>
</evidence>
<dbReference type="InterPro" id="IPR011642">
    <property type="entry name" value="Gate_dom"/>
</dbReference>
<keyword evidence="10 13" id="KW-0342">GTP-binding</keyword>
<comment type="subcellular location">
    <subcellularLocation>
        <location evidence="13">Cell inner membrane</location>
        <topology evidence="13">Multi-pass membrane protein</topology>
    </subcellularLocation>
    <subcellularLocation>
        <location evidence="1">Cell membrane</location>
        <topology evidence="1">Multi-pass membrane protein</topology>
    </subcellularLocation>
</comment>
<keyword evidence="8 13" id="KW-0408">Iron</keyword>
<evidence type="ECO:0000256" key="4">
    <source>
        <dbReference type="ARBA" id="ARBA00022496"/>
    </source>
</evidence>
<feature type="transmembrane region" description="Helical" evidence="13">
    <location>
        <begin position="413"/>
        <end position="439"/>
    </location>
</feature>
<feature type="transmembrane region" description="Helical" evidence="13">
    <location>
        <begin position="335"/>
        <end position="359"/>
    </location>
</feature>
<feature type="transmembrane region" description="Helical" evidence="13">
    <location>
        <begin position="451"/>
        <end position="472"/>
    </location>
</feature>
<feature type="transmembrane region" description="Helical" evidence="13">
    <location>
        <begin position="510"/>
        <end position="528"/>
    </location>
</feature>
<dbReference type="RefSeq" id="WP_289723446.1">
    <property type="nucleotide sequence ID" value="NZ_JAUDUY010000001.1"/>
</dbReference>
<evidence type="ECO:0000256" key="3">
    <source>
        <dbReference type="ARBA" id="ARBA00022475"/>
    </source>
</evidence>
<dbReference type="NCBIfam" id="TIGR00437">
    <property type="entry name" value="feoB"/>
    <property type="match status" value="1"/>
</dbReference>
<evidence type="ECO:0000256" key="6">
    <source>
        <dbReference type="ARBA" id="ARBA00022741"/>
    </source>
</evidence>
<protein>
    <recommendedName>
        <fullName evidence="12 13">Ferrous iron transport protein B</fullName>
    </recommendedName>
</protein>
<dbReference type="PROSITE" id="PS51711">
    <property type="entry name" value="G_FEOB"/>
    <property type="match status" value="1"/>
</dbReference>
<proteinExistence type="inferred from homology"/>
<feature type="transmembrane region" description="Helical" evidence="13">
    <location>
        <begin position="722"/>
        <end position="743"/>
    </location>
</feature>
<keyword evidence="2 13" id="KW-0813">Transport</keyword>
<dbReference type="Gene3D" id="3.40.50.300">
    <property type="entry name" value="P-loop containing nucleotide triphosphate hydrolases"/>
    <property type="match status" value="1"/>
</dbReference>